<accession>A0ABS1C006</accession>
<dbReference type="EMBL" id="JAEHFX010000003">
    <property type="protein sequence ID" value="MBK0402739.1"/>
    <property type="molecule type" value="Genomic_DNA"/>
</dbReference>
<sequence>MNAQKNFYDFNLSCLHERRERNDLFPELTKFHIALREELTEEEYQAFYNAEKADFYQLTLQDKTFQPACIEA</sequence>
<dbReference type="RefSeq" id="WP_200505499.1">
    <property type="nucleotide sequence ID" value="NZ_JAEHFX010000003.1"/>
</dbReference>
<keyword evidence="2" id="KW-1185">Reference proteome</keyword>
<proteinExistence type="predicted"/>
<reference evidence="1 2" key="1">
    <citation type="submission" date="2020-12" db="EMBL/GenBank/DDBJ databases">
        <title>Bacterial novel species Adhaeribacter sp. BT258 isolated from soil.</title>
        <authorList>
            <person name="Jung H.-Y."/>
        </authorList>
    </citation>
    <scope>NUCLEOTIDE SEQUENCE [LARGE SCALE GENOMIC DNA]</scope>
    <source>
        <strain evidence="1 2">BT258</strain>
    </source>
</reference>
<evidence type="ECO:0000313" key="2">
    <source>
        <dbReference type="Proteomes" id="UP000644147"/>
    </source>
</evidence>
<evidence type="ECO:0000313" key="1">
    <source>
        <dbReference type="EMBL" id="MBK0402739.1"/>
    </source>
</evidence>
<protein>
    <submittedName>
        <fullName evidence="1">Uncharacterized protein</fullName>
    </submittedName>
</protein>
<gene>
    <name evidence="1" type="ORF">I5M27_07060</name>
</gene>
<name>A0ABS1C006_9BACT</name>
<comment type="caution">
    <text evidence="1">The sequence shown here is derived from an EMBL/GenBank/DDBJ whole genome shotgun (WGS) entry which is preliminary data.</text>
</comment>
<organism evidence="1 2">
    <name type="scientific">Adhaeribacter terrigena</name>
    <dbReference type="NCBI Taxonomy" id="2793070"/>
    <lineage>
        <taxon>Bacteria</taxon>
        <taxon>Pseudomonadati</taxon>
        <taxon>Bacteroidota</taxon>
        <taxon>Cytophagia</taxon>
        <taxon>Cytophagales</taxon>
        <taxon>Hymenobacteraceae</taxon>
        <taxon>Adhaeribacter</taxon>
    </lineage>
</organism>
<dbReference type="Proteomes" id="UP000644147">
    <property type="component" value="Unassembled WGS sequence"/>
</dbReference>